<proteinExistence type="predicted"/>
<comment type="caution">
    <text evidence="2">The sequence shown here is derived from an EMBL/GenBank/DDBJ whole genome shotgun (WGS) entry which is preliminary data.</text>
</comment>
<keyword evidence="3" id="KW-1185">Reference proteome</keyword>
<sequence>MASSAAAVVARAPMAVAVPTWSLEQEDLAVGALLCSALVLPFRRSFHLGTTRGVTGGDARRGLCFSWHRLPSPRRLGPAVLHRLECTAQVCRTASPGSLLPQRLDPVEVPWPSLRGRPSVPTPPWPPALEASTGAAAWPWQAGAGTTRAPPSSGTAPPPARQAELGCGSRGRSSAAPSFAPRASPPYGSRRHPHGRGGRRPRRRPGAAAAGPIRRGHLLTRPRGGAEKGARSWPRRTRGGPAGHHARSVLLNRSVRSATTSTRRREAMARREGRWPMGQLEGMTAARGAREGGCWGASASVRAEAGRRSKGGGGAMRREAERYVRRG</sequence>
<evidence type="ECO:0000313" key="3">
    <source>
        <dbReference type="Proteomes" id="UP000823388"/>
    </source>
</evidence>
<evidence type="ECO:0000313" key="2">
    <source>
        <dbReference type="EMBL" id="KAG2606782.1"/>
    </source>
</evidence>
<feature type="compositionally biased region" description="Low complexity" evidence="1">
    <location>
        <begin position="133"/>
        <end position="155"/>
    </location>
</feature>
<gene>
    <name evidence="2" type="ORF">PVAP13_4NG165311</name>
</gene>
<feature type="compositionally biased region" description="Basic residues" evidence="1">
    <location>
        <begin position="189"/>
        <end position="205"/>
    </location>
</feature>
<name>A0A8T0T500_PANVG</name>
<dbReference type="Proteomes" id="UP000823388">
    <property type="component" value="Chromosome 4N"/>
</dbReference>
<organism evidence="2 3">
    <name type="scientific">Panicum virgatum</name>
    <name type="common">Blackwell switchgrass</name>
    <dbReference type="NCBI Taxonomy" id="38727"/>
    <lineage>
        <taxon>Eukaryota</taxon>
        <taxon>Viridiplantae</taxon>
        <taxon>Streptophyta</taxon>
        <taxon>Embryophyta</taxon>
        <taxon>Tracheophyta</taxon>
        <taxon>Spermatophyta</taxon>
        <taxon>Magnoliopsida</taxon>
        <taxon>Liliopsida</taxon>
        <taxon>Poales</taxon>
        <taxon>Poaceae</taxon>
        <taxon>PACMAD clade</taxon>
        <taxon>Panicoideae</taxon>
        <taxon>Panicodae</taxon>
        <taxon>Paniceae</taxon>
        <taxon>Panicinae</taxon>
        <taxon>Panicum</taxon>
        <taxon>Panicum sect. Hiantes</taxon>
    </lineage>
</organism>
<feature type="compositionally biased region" description="Low complexity" evidence="1">
    <location>
        <begin position="170"/>
        <end position="186"/>
    </location>
</feature>
<reference evidence="2" key="1">
    <citation type="submission" date="2020-05" db="EMBL/GenBank/DDBJ databases">
        <title>WGS assembly of Panicum virgatum.</title>
        <authorList>
            <person name="Lovell J.T."/>
            <person name="Jenkins J."/>
            <person name="Shu S."/>
            <person name="Juenger T.E."/>
            <person name="Schmutz J."/>
        </authorList>
    </citation>
    <scope>NUCLEOTIDE SEQUENCE</scope>
    <source>
        <strain evidence="2">AP13</strain>
    </source>
</reference>
<feature type="region of interest" description="Disordered" evidence="1">
    <location>
        <begin position="110"/>
        <end position="270"/>
    </location>
</feature>
<protein>
    <submittedName>
        <fullName evidence="2">Uncharacterized protein</fullName>
    </submittedName>
</protein>
<accession>A0A8T0T500</accession>
<evidence type="ECO:0000256" key="1">
    <source>
        <dbReference type="SAM" id="MobiDB-lite"/>
    </source>
</evidence>
<feature type="compositionally biased region" description="Basic and acidic residues" evidence="1">
    <location>
        <begin position="316"/>
        <end position="327"/>
    </location>
</feature>
<feature type="region of interest" description="Disordered" evidence="1">
    <location>
        <begin position="302"/>
        <end position="327"/>
    </location>
</feature>
<dbReference type="AlphaFoldDB" id="A0A8T0T500"/>
<dbReference type="EMBL" id="CM029044">
    <property type="protein sequence ID" value="KAG2606782.1"/>
    <property type="molecule type" value="Genomic_DNA"/>
</dbReference>